<proteinExistence type="predicted"/>
<dbReference type="Proteomes" id="UP000269689">
    <property type="component" value="Unassembled WGS sequence"/>
</dbReference>
<protein>
    <submittedName>
        <fullName evidence="2">Uncharacterized protein</fullName>
    </submittedName>
</protein>
<evidence type="ECO:0000256" key="1">
    <source>
        <dbReference type="SAM" id="Phobius"/>
    </source>
</evidence>
<gene>
    <name evidence="2" type="ORF">EDD53_0354</name>
</gene>
<organism evidence="2 3">
    <name type="scientific">Pacificibacter maritimus</name>
    <dbReference type="NCBI Taxonomy" id="762213"/>
    <lineage>
        <taxon>Bacteria</taxon>
        <taxon>Pseudomonadati</taxon>
        <taxon>Pseudomonadota</taxon>
        <taxon>Alphaproteobacteria</taxon>
        <taxon>Rhodobacterales</taxon>
        <taxon>Roseobacteraceae</taxon>
        <taxon>Pacificibacter</taxon>
    </lineage>
</organism>
<keyword evidence="1" id="KW-0472">Membrane</keyword>
<evidence type="ECO:0000313" key="2">
    <source>
        <dbReference type="EMBL" id="RPE71239.1"/>
    </source>
</evidence>
<dbReference type="RefSeq" id="WP_123791475.1">
    <property type="nucleotide sequence ID" value="NZ_RKQK01000001.1"/>
</dbReference>
<dbReference type="Pfam" id="PF06764">
    <property type="entry name" value="DUF1223"/>
    <property type="match status" value="1"/>
</dbReference>
<dbReference type="SUPFAM" id="SSF52833">
    <property type="entry name" value="Thioredoxin-like"/>
    <property type="match status" value="1"/>
</dbReference>
<evidence type="ECO:0000313" key="3">
    <source>
        <dbReference type="Proteomes" id="UP000269689"/>
    </source>
</evidence>
<feature type="transmembrane region" description="Helical" evidence="1">
    <location>
        <begin position="12"/>
        <end position="33"/>
    </location>
</feature>
<dbReference type="EMBL" id="RKQK01000001">
    <property type="protein sequence ID" value="RPE71239.1"/>
    <property type="molecule type" value="Genomic_DNA"/>
</dbReference>
<dbReference type="AlphaFoldDB" id="A0A3N4UUS2"/>
<dbReference type="PANTHER" id="PTHR36057">
    <property type="match status" value="1"/>
</dbReference>
<keyword evidence="1" id="KW-0812">Transmembrane</keyword>
<keyword evidence="1" id="KW-1133">Transmembrane helix</keyword>
<dbReference type="PANTHER" id="PTHR36057:SF1">
    <property type="entry name" value="LIPOPROTEIN LIPID ATTACHMENT SITE-LIKE PROTEIN, PUTATIVE (DUF1223)-RELATED"/>
    <property type="match status" value="1"/>
</dbReference>
<reference evidence="2 3" key="1">
    <citation type="submission" date="2018-11" db="EMBL/GenBank/DDBJ databases">
        <title>Genomic Encyclopedia of Type Strains, Phase IV (KMG-IV): sequencing the most valuable type-strain genomes for metagenomic binning, comparative biology and taxonomic classification.</title>
        <authorList>
            <person name="Goeker M."/>
        </authorList>
    </citation>
    <scope>NUCLEOTIDE SEQUENCE [LARGE SCALE GENOMIC DNA]</scope>
    <source>
        <strain evidence="2 3">DSM 104731</strain>
    </source>
</reference>
<sequence>MNHGLILGKPISFGASLRAIAIGVACVMSFVVAQKTVAQDITIPQVQSEMPAGQSHPVVVELFTSQGCSSCPPADALIAEIANRDDILALALHVDYWDYIGWKDIFAAPEYTQRQRDYARAAGHRTIYTPQMVVGGVNHVVGYKPMKLADLIAAQGAKANDAPVGLSAARDGGALSITLTPNAIIPSQMKVQVVQFMPLEKVSIRSGENKGKTIEYANTVTSWRHVSDWDGTVKQTVNLTSLTSDPVAVIVQEHTDGAPGKIVAALRID</sequence>
<dbReference type="OrthoDB" id="9808254at2"/>
<name>A0A3N4UUS2_9RHOB</name>
<comment type="caution">
    <text evidence="2">The sequence shown here is derived from an EMBL/GenBank/DDBJ whole genome shotgun (WGS) entry which is preliminary data.</text>
</comment>
<accession>A0A3N4UUS2</accession>
<keyword evidence="3" id="KW-1185">Reference proteome</keyword>
<dbReference type="InterPro" id="IPR010634">
    <property type="entry name" value="DUF1223"/>
</dbReference>
<dbReference type="InterPro" id="IPR036249">
    <property type="entry name" value="Thioredoxin-like_sf"/>
</dbReference>